<evidence type="ECO:0008006" key="3">
    <source>
        <dbReference type="Google" id="ProtNLM"/>
    </source>
</evidence>
<organism evidence="1 2">
    <name type="scientific">Mucilaginibacter humi</name>
    <dbReference type="NCBI Taxonomy" id="2732510"/>
    <lineage>
        <taxon>Bacteria</taxon>
        <taxon>Pseudomonadati</taxon>
        <taxon>Bacteroidota</taxon>
        <taxon>Sphingobacteriia</taxon>
        <taxon>Sphingobacteriales</taxon>
        <taxon>Sphingobacteriaceae</taxon>
        <taxon>Mucilaginibacter</taxon>
    </lineage>
</organism>
<comment type="caution">
    <text evidence="1">The sequence shown here is derived from an EMBL/GenBank/DDBJ whole genome shotgun (WGS) entry which is preliminary data.</text>
</comment>
<dbReference type="EMBL" id="JABFCR010000007">
    <property type="protein sequence ID" value="NNU33315.1"/>
    <property type="molecule type" value="Genomic_DNA"/>
</dbReference>
<name>A0ABX1W4V8_9SPHI</name>
<dbReference type="InterPro" id="IPR015943">
    <property type="entry name" value="WD40/YVTN_repeat-like_dom_sf"/>
</dbReference>
<protein>
    <recommendedName>
        <fullName evidence="3">Exo-alpha-sialidase</fullName>
    </recommendedName>
</protein>
<sequence>MKNNKMKRLLVFIPAIALVLFLLNSFVLKEKEAKKKPIKEDKSSAAVNIIFKSADGGHTWQDISEGLPEKLQKTGVWSGGLFANDRGIYLRAGNGVYHSEPNSTTHFWTKEIFLVANATLLPARMGYLRMISGVNFYKK</sequence>
<proteinExistence type="predicted"/>
<evidence type="ECO:0000313" key="1">
    <source>
        <dbReference type="EMBL" id="NNU33315.1"/>
    </source>
</evidence>
<reference evidence="1 2" key="1">
    <citation type="submission" date="2020-05" db="EMBL/GenBank/DDBJ databases">
        <authorList>
            <person name="Khan S.A."/>
            <person name="Jeon C.O."/>
            <person name="Chun B.H."/>
        </authorList>
    </citation>
    <scope>NUCLEOTIDE SEQUENCE [LARGE SCALE GENOMIC DNA]</scope>
    <source>
        <strain evidence="1 2">S1162</strain>
    </source>
</reference>
<dbReference type="Proteomes" id="UP000566071">
    <property type="component" value="Unassembled WGS sequence"/>
</dbReference>
<dbReference type="Gene3D" id="2.130.10.10">
    <property type="entry name" value="YVTN repeat-like/Quinoprotein amine dehydrogenase"/>
    <property type="match status" value="1"/>
</dbReference>
<accession>A0ABX1W4V8</accession>
<dbReference type="SUPFAM" id="SSF110296">
    <property type="entry name" value="Oligoxyloglucan reducing end-specific cellobiohydrolase"/>
    <property type="match status" value="1"/>
</dbReference>
<evidence type="ECO:0000313" key="2">
    <source>
        <dbReference type="Proteomes" id="UP000566071"/>
    </source>
</evidence>
<keyword evidence="2" id="KW-1185">Reference proteome</keyword>
<gene>
    <name evidence="1" type="ORF">HK413_02530</name>
</gene>